<dbReference type="GO" id="GO:0016798">
    <property type="term" value="F:hydrolase activity, acting on glycosyl bonds"/>
    <property type="evidence" value="ECO:0007669"/>
    <property type="project" value="UniProtKB-KW"/>
</dbReference>
<proteinExistence type="predicted"/>
<dbReference type="EC" id="3.2.1.-" evidence="1"/>
<sequence>MYQVQGTNGFANKYPNEGYALKADAVEAGTVPNHENLSAHSYVSDEVKKVLMDKYKHPIHIELEETAKKVGGHGGMDFIMDYRLVYCLQNGLPLDMDVYDLAEWCSLAPLTALSLENNSAPVAVPDFTRGHWNDVKGFRHAFVKN</sequence>
<dbReference type="AlphaFoldDB" id="A0A645FKA3"/>
<protein>
    <submittedName>
        <fullName evidence="1">Glycosyl hydrolase family 109 protein 1</fullName>
        <ecNumber evidence="1">3.2.1.-</ecNumber>
    </submittedName>
</protein>
<comment type="caution">
    <text evidence="1">The sequence shown here is derived from an EMBL/GenBank/DDBJ whole genome shotgun (WGS) entry which is preliminary data.</text>
</comment>
<accession>A0A645FKA3</accession>
<gene>
    <name evidence="1" type="ORF">SDC9_162140</name>
</gene>
<dbReference type="Gene3D" id="3.30.360.10">
    <property type="entry name" value="Dihydrodipicolinate Reductase, domain 2"/>
    <property type="match status" value="1"/>
</dbReference>
<name>A0A645FKA3_9ZZZZ</name>
<evidence type="ECO:0000313" key="1">
    <source>
        <dbReference type="EMBL" id="MPN14811.1"/>
    </source>
</evidence>
<reference evidence="1" key="1">
    <citation type="submission" date="2019-08" db="EMBL/GenBank/DDBJ databases">
        <authorList>
            <person name="Kucharzyk K."/>
            <person name="Murdoch R.W."/>
            <person name="Higgins S."/>
            <person name="Loffler F."/>
        </authorList>
    </citation>
    <scope>NUCLEOTIDE SEQUENCE</scope>
</reference>
<keyword evidence="1" id="KW-0378">Hydrolase</keyword>
<organism evidence="1">
    <name type="scientific">bioreactor metagenome</name>
    <dbReference type="NCBI Taxonomy" id="1076179"/>
    <lineage>
        <taxon>unclassified sequences</taxon>
        <taxon>metagenomes</taxon>
        <taxon>ecological metagenomes</taxon>
    </lineage>
</organism>
<keyword evidence="1" id="KW-0326">Glycosidase</keyword>
<dbReference type="EMBL" id="VSSQ01061485">
    <property type="protein sequence ID" value="MPN14811.1"/>
    <property type="molecule type" value="Genomic_DNA"/>
</dbReference>